<gene>
    <name evidence="1" type="ORF">Z051_06970</name>
</gene>
<name>A0A0N0S165_RHORH</name>
<reference evidence="2" key="2">
    <citation type="submission" date="2015-01" db="EMBL/GenBank/DDBJ databases">
        <title>Draft genome sequence of potential hydrocarbon metabolising strain of Rhodococcus rhodochrous.</title>
        <authorList>
            <person name="Aggarwal R.K."/>
            <person name="Dawar C."/>
        </authorList>
    </citation>
    <scope>NUCLEOTIDE SEQUENCE [LARGE SCALE GENOMIC DNA]</scope>
    <source>
        <strain evidence="2">KG-21</strain>
    </source>
</reference>
<dbReference type="EMBL" id="AZYO01000011">
    <property type="protein sequence ID" value="KOS56920.1"/>
    <property type="molecule type" value="Genomic_DNA"/>
</dbReference>
<reference evidence="1 2" key="1">
    <citation type="journal article" date="2015" name="Genome Announc.">
        <title>Draft Genome Sequence of Rhodococcus rhodochrous Strain KG-21, a Soil Isolate from Oil Fields of Krishna-Godavari Basin, India.</title>
        <authorList>
            <person name="Dawar C."/>
            <person name="Aggarwal R.K."/>
        </authorList>
    </citation>
    <scope>NUCLEOTIDE SEQUENCE [LARGE SCALE GENOMIC DNA]</scope>
    <source>
        <strain evidence="1 2">KG-21</strain>
    </source>
</reference>
<dbReference type="Proteomes" id="UP000037712">
    <property type="component" value="Unassembled WGS sequence"/>
</dbReference>
<proteinExistence type="predicted"/>
<organism evidence="1 2">
    <name type="scientific">Rhodococcus rhodochrous KG-21</name>
    <dbReference type="NCBI Taxonomy" id="1441923"/>
    <lineage>
        <taxon>Bacteria</taxon>
        <taxon>Bacillati</taxon>
        <taxon>Actinomycetota</taxon>
        <taxon>Actinomycetes</taxon>
        <taxon>Mycobacteriales</taxon>
        <taxon>Nocardiaceae</taxon>
        <taxon>Rhodococcus</taxon>
    </lineage>
</organism>
<comment type="caution">
    <text evidence="1">The sequence shown here is derived from an EMBL/GenBank/DDBJ whole genome shotgun (WGS) entry which is preliminary data.</text>
</comment>
<protein>
    <submittedName>
        <fullName evidence="1">Uncharacterized protein</fullName>
    </submittedName>
</protein>
<dbReference type="AlphaFoldDB" id="A0A0N0S165"/>
<dbReference type="PATRIC" id="fig|1441923.3.peg.1540"/>
<accession>A0A0N0S165</accession>
<evidence type="ECO:0000313" key="1">
    <source>
        <dbReference type="EMBL" id="KOS56920.1"/>
    </source>
</evidence>
<evidence type="ECO:0000313" key="2">
    <source>
        <dbReference type="Proteomes" id="UP000037712"/>
    </source>
</evidence>
<sequence length="279" mass="30951">MSIMCSDVAANLLDTVPGRMLVQWYLRAYRTADPQPSVTEFVEADSLEDFVEDTLLIIGEYLYGNGANEILDLPVTSPAVREMSEAICDALRAPSRDTLVSPQVHQGAVTELSVPRVRNRARPGALPDGAFWTATPFDDGTSDTWGASGENLRSATDPARYTVHFDQDVARIVRIDTADDWAELIAAHPLEYRGAHVPDWPSIAERWDAVHLSALGLLCAHPRLSEVPYDRYEAGGYRHSQSGPWPGVGDWSTVSTAWLRIPERFEIRPTTPVRRREPG</sequence>